<proteinExistence type="predicted"/>
<evidence type="ECO:0000313" key="3">
    <source>
        <dbReference type="Proteomes" id="UP000799291"/>
    </source>
</evidence>
<keyword evidence="3" id="KW-1185">Reference proteome</keyword>
<dbReference type="Proteomes" id="UP000799291">
    <property type="component" value="Unassembled WGS sequence"/>
</dbReference>
<reference evidence="2" key="1">
    <citation type="journal article" date="2020" name="Stud. Mycol.">
        <title>101 Dothideomycetes genomes: a test case for predicting lifestyles and emergence of pathogens.</title>
        <authorList>
            <person name="Haridas S."/>
            <person name="Albert R."/>
            <person name="Binder M."/>
            <person name="Bloem J."/>
            <person name="Labutti K."/>
            <person name="Salamov A."/>
            <person name="Andreopoulos B."/>
            <person name="Baker S."/>
            <person name="Barry K."/>
            <person name="Bills G."/>
            <person name="Bluhm B."/>
            <person name="Cannon C."/>
            <person name="Castanera R."/>
            <person name="Culley D."/>
            <person name="Daum C."/>
            <person name="Ezra D."/>
            <person name="Gonzalez J."/>
            <person name="Henrissat B."/>
            <person name="Kuo A."/>
            <person name="Liang C."/>
            <person name="Lipzen A."/>
            <person name="Lutzoni F."/>
            <person name="Magnuson J."/>
            <person name="Mondo S."/>
            <person name="Nolan M."/>
            <person name="Ohm R."/>
            <person name="Pangilinan J."/>
            <person name="Park H.-J."/>
            <person name="Ramirez L."/>
            <person name="Alfaro M."/>
            <person name="Sun H."/>
            <person name="Tritt A."/>
            <person name="Yoshinaga Y."/>
            <person name="Zwiers L.-H."/>
            <person name="Turgeon B."/>
            <person name="Goodwin S."/>
            <person name="Spatafora J."/>
            <person name="Crous P."/>
            <person name="Grigoriev I."/>
        </authorList>
    </citation>
    <scope>NUCLEOTIDE SEQUENCE</scope>
    <source>
        <strain evidence="2">CBS 122367</strain>
    </source>
</reference>
<evidence type="ECO:0000313" key="2">
    <source>
        <dbReference type="EMBL" id="KAF2684903.1"/>
    </source>
</evidence>
<feature type="non-terminal residue" evidence="2">
    <location>
        <position position="140"/>
    </location>
</feature>
<accession>A0A6G1J3W7</accession>
<feature type="compositionally biased region" description="Pro residues" evidence="1">
    <location>
        <begin position="53"/>
        <end position="62"/>
    </location>
</feature>
<name>A0A6G1J3W7_9PLEO</name>
<evidence type="ECO:0000256" key="1">
    <source>
        <dbReference type="SAM" id="MobiDB-lite"/>
    </source>
</evidence>
<protein>
    <submittedName>
        <fullName evidence="2">Uncharacterized protein</fullName>
    </submittedName>
</protein>
<feature type="region of interest" description="Disordered" evidence="1">
    <location>
        <begin position="38"/>
        <end position="69"/>
    </location>
</feature>
<dbReference type="EMBL" id="MU005580">
    <property type="protein sequence ID" value="KAF2684903.1"/>
    <property type="molecule type" value="Genomic_DNA"/>
</dbReference>
<sequence>MKPTAEVYAIPHLPYMWVPIILRPITMLAALDMPEANQRRPPPTTFPNLIHPPLLPRPGPPPTDHRTMRQPTPIINREERDLVPQHSRISRYKDRIIVYLVNALQKFEVAHLALTTSPSYTIGTPDSCSACDRKGSGRVG</sequence>
<gene>
    <name evidence="2" type="ORF">K458DRAFT_417752</name>
</gene>
<dbReference type="AlphaFoldDB" id="A0A6G1J3W7"/>
<organism evidence="2 3">
    <name type="scientific">Lentithecium fluviatile CBS 122367</name>
    <dbReference type="NCBI Taxonomy" id="1168545"/>
    <lineage>
        <taxon>Eukaryota</taxon>
        <taxon>Fungi</taxon>
        <taxon>Dikarya</taxon>
        <taxon>Ascomycota</taxon>
        <taxon>Pezizomycotina</taxon>
        <taxon>Dothideomycetes</taxon>
        <taxon>Pleosporomycetidae</taxon>
        <taxon>Pleosporales</taxon>
        <taxon>Massarineae</taxon>
        <taxon>Lentitheciaceae</taxon>
        <taxon>Lentithecium</taxon>
    </lineage>
</organism>